<keyword evidence="1" id="KW-0812">Transmembrane</keyword>
<feature type="signal peptide" evidence="2">
    <location>
        <begin position="1"/>
        <end position="23"/>
    </location>
</feature>
<evidence type="ECO:0000313" key="3">
    <source>
        <dbReference type="EMBL" id="MBI3539646.1"/>
    </source>
</evidence>
<evidence type="ECO:0000313" key="4">
    <source>
        <dbReference type="Proteomes" id="UP000807850"/>
    </source>
</evidence>
<keyword evidence="1" id="KW-1133">Transmembrane helix</keyword>
<comment type="caution">
    <text evidence="3">The sequence shown here is derived from an EMBL/GenBank/DDBJ whole genome shotgun (WGS) entry which is preliminary data.</text>
</comment>
<evidence type="ECO:0008006" key="5">
    <source>
        <dbReference type="Google" id="ProtNLM"/>
    </source>
</evidence>
<keyword evidence="2" id="KW-0732">Signal</keyword>
<feature type="transmembrane region" description="Helical" evidence="1">
    <location>
        <begin position="172"/>
        <end position="189"/>
    </location>
</feature>
<protein>
    <recommendedName>
        <fullName evidence="5">Glycosyltransferase RgtA/B/C/D-like domain-containing protein</fullName>
    </recommendedName>
</protein>
<dbReference type="Proteomes" id="UP000807850">
    <property type="component" value="Unassembled WGS sequence"/>
</dbReference>
<feature type="transmembrane region" description="Helical" evidence="1">
    <location>
        <begin position="103"/>
        <end position="124"/>
    </location>
</feature>
<evidence type="ECO:0000256" key="1">
    <source>
        <dbReference type="SAM" id="Phobius"/>
    </source>
</evidence>
<name>A0A9D6QJY7_UNCEI</name>
<proteinExistence type="predicted"/>
<organism evidence="3 4">
    <name type="scientific">Eiseniibacteriota bacterium</name>
    <dbReference type="NCBI Taxonomy" id="2212470"/>
    <lineage>
        <taxon>Bacteria</taxon>
        <taxon>Candidatus Eiseniibacteriota</taxon>
    </lineage>
</organism>
<feature type="transmembrane region" description="Helical" evidence="1">
    <location>
        <begin position="329"/>
        <end position="349"/>
    </location>
</feature>
<dbReference type="EMBL" id="JACQAY010000159">
    <property type="protein sequence ID" value="MBI3539646.1"/>
    <property type="molecule type" value="Genomic_DNA"/>
</dbReference>
<gene>
    <name evidence="3" type="ORF">HY076_05185</name>
</gene>
<feature type="transmembrane region" description="Helical" evidence="1">
    <location>
        <begin position="131"/>
        <end position="152"/>
    </location>
</feature>
<feature type="transmembrane region" description="Helical" evidence="1">
    <location>
        <begin position="301"/>
        <end position="322"/>
    </location>
</feature>
<dbReference type="AlphaFoldDB" id="A0A9D6QJY7"/>
<feature type="transmembrane region" description="Helical" evidence="1">
    <location>
        <begin position="361"/>
        <end position="381"/>
    </location>
</feature>
<feature type="transmembrane region" description="Helical" evidence="1">
    <location>
        <begin position="244"/>
        <end position="263"/>
    </location>
</feature>
<feature type="chain" id="PRO_5039579784" description="Glycosyltransferase RgtA/B/C/D-like domain-containing protein" evidence="2">
    <location>
        <begin position="24"/>
        <end position="400"/>
    </location>
</feature>
<keyword evidence="1" id="KW-0472">Membrane</keyword>
<sequence>MATARAALALLAAAVLASGIVAALRHPAYVDPSRWGPTWRTTTTALFALDARPNVLLTDEEIYLGTLQRVRRGADFYAAQHAMFDENPGRWNTRSPLAYRLPALTWIWAALGNGGVIGVAFGVLAATAMVAAWLAACALVRPLPALLAPLALGPVFALENLHPPRILYAEMWAAPFVVIAGAMCALGLVGARASGAESRGAWLPGVVGAGCAFAAMAIRELAALPAAWMLFSLVIDRRARARRAWMPWLVAVVAWACVYAWHASRVAAVSLADPFTADAVALSAYVHPGVAFLAACVRWAGTTAVVATVIALLAALAIAGLARLRDSGIAWLATGSTLGVVLLLVVAGTPGRFPDGSYTGYWGFLFVPLVVAWCPLGLRLLPGQAVAAPRERAHSRDRGR</sequence>
<reference evidence="3" key="1">
    <citation type="submission" date="2020-07" db="EMBL/GenBank/DDBJ databases">
        <title>Huge and variable diversity of episymbiotic CPR bacteria and DPANN archaea in groundwater ecosystems.</title>
        <authorList>
            <person name="He C.Y."/>
            <person name="Keren R."/>
            <person name="Whittaker M."/>
            <person name="Farag I.F."/>
            <person name="Doudna J."/>
            <person name="Cate J.H.D."/>
            <person name="Banfield J.F."/>
        </authorList>
    </citation>
    <scope>NUCLEOTIDE SEQUENCE</scope>
    <source>
        <strain evidence="3">NC_groundwater_928_Pr1_S-0.2um_72_17</strain>
    </source>
</reference>
<evidence type="ECO:0000256" key="2">
    <source>
        <dbReference type="SAM" id="SignalP"/>
    </source>
</evidence>
<accession>A0A9D6QJY7</accession>